<comment type="caution">
    <text evidence="6">The sequence shown here is derived from an EMBL/GenBank/DDBJ whole genome shotgun (WGS) entry which is preliminary data.</text>
</comment>
<evidence type="ECO:0000256" key="3">
    <source>
        <dbReference type="PROSITE-ProRule" id="PRU00339"/>
    </source>
</evidence>
<evidence type="ECO:0000313" key="7">
    <source>
        <dbReference type="Proteomes" id="UP000538147"/>
    </source>
</evidence>
<dbReference type="PROSITE" id="PS50005">
    <property type="entry name" value="TPR"/>
    <property type="match status" value="1"/>
</dbReference>
<keyword evidence="2 3" id="KW-0802">TPR repeat</keyword>
<dbReference type="Gene3D" id="3.40.50.10140">
    <property type="entry name" value="Toll/interleukin-1 receptor homology (TIR) domain"/>
    <property type="match status" value="1"/>
</dbReference>
<evidence type="ECO:0000313" key="6">
    <source>
        <dbReference type="EMBL" id="MBB6228808.1"/>
    </source>
</evidence>
<dbReference type="PANTHER" id="PTHR45641:SF19">
    <property type="entry name" value="NEPHROCYSTIN-3"/>
    <property type="match status" value="1"/>
</dbReference>
<dbReference type="InterPro" id="IPR011990">
    <property type="entry name" value="TPR-like_helical_dom_sf"/>
</dbReference>
<evidence type="ECO:0000256" key="1">
    <source>
        <dbReference type="ARBA" id="ARBA00022737"/>
    </source>
</evidence>
<dbReference type="PANTHER" id="PTHR45641">
    <property type="entry name" value="TETRATRICOPEPTIDE REPEAT PROTEIN (AFU_ORTHOLOGUE AFUA_6G03870)"/>
    <property type="match status" value="1"/>
</dbReference>
<dbReference type="SUPFAM" id="SSF48452">
    <property type="entry name" value="TPR-like"/>
    <property type="match status" value="2"/>
</dbReference>
<feature type="repeat" description="TPR" evidence="3">
    <location>
        <begin position="315"/>
        <end position="348"/>
    </location>
</feature>
<feature type="transmembrane region" description="Helical" evidence="4">
    <location>
        <begin position="186"/>
        <end position="210"/>
    </location>
</feature>
<accession>A0A841LIL9</accession>
<evidence type="ECO:0000256" key="4">
    <source>
        <dbReference type="SAM" id="Phobius"/>
    </source>
</evidence>
<dbReference type="InterPro" id="IPR035897">
    <property type="entry name" value="Toll_tir_struct_dom_sf"/>
</dbReference>
<keyword evidence="4" id="KW-0472">Membrane</keyword>
<dbReference type="GO" id="GO:0007165">
    <property type="term" value="P:signal transduction"/>
    <property type="evidence" value="ECO:0007669"/>
    <property type="project" value="InterPro"/>
</dbReference>
<protein>
    <submittedName>
        <fullName evidence="6">Tfp pilus assembly protein PilF</fullName>
    </submittedName>
</protein>
<dbReference type="RefSeq" id="WP_184201806.1">
    <property type="nucleotide sequence ID" value="NZ_JACIIV010000024.1"/>
</dbReference>
<dbReference type="SMART" id="SM00028">
    <property type="entry name" value="TPR"/>
    <property type="match status" value="5"/>
</dbReference>
<dbReference type="InterPro" id="IPR000157">
    <property type="entry name" value="TIR_dom"/>
</dbReference>
<evidence type="ECO:0000259" key="5">
    <source>
        <dbReference type="Pfam" id="PF13676"/>
    </source>
</evidence>
<dbReference type="Gene3D" id="1.25.40.10">
    <property type="entry name" value="Tetratricopeptide repeat domain"/>
    <property type="match status" value="2"/>
</dbReference>
<feature type="domain" description="TIR" evidence="5">
    <location>
        <begin position="6"/>
        <end position="112"/>
    </location>
</feature>
<dbReference type="InterPro" id="IPR019734">
    <property type="entry name" value="TPR_rpt"/>
</dbReference>
<keyword evidence="4" id="KW-1133">Transmembrane helix</keyword>
<gene>
    <name evidence="6" type="ORF">FHS79_002999</name>
</gene>
<organism evidence="6 7">
    <name type="scientific">Polymorphobacter multimanifer</name>
    <dbReference type="NCBI Taxonomy" id="1070431"/>
    <lineage>
        <taxon>Bacteria</taxon>
        <taxon>Pseudomonadati</taxon>
        <taxon>Pseudomonadota</taxon>
        <taxon>Alphaproteobacteria</taxon>
        <taxon>Sphingomonadales</taxon>
        <taxon>Sphingosinicellaceae</taxon>
        <taxon>Polymorphobacter</taxon>
    </lineage>
</organism>
<keyword evidence="4" id="KW-0812">Transmembrane</keyword>
<proteinExistence type="predicted"/>
<keyword evidence="1" id="KW-0677">Repeat</keyword>
<dbReference type="Pfam" id="PF13424">
    <property type="entry name" value="TPR_12"/>
    <property type="match status" value="2"/>
</dbReference>
<evidence type="ECO:0000256" key="2">
    <source>
        <dbReference type="ARBA" id="ARBA00022803"/>
    </source>
</evidence>
<reference evidence="6 7" key="1">
    <citation type="submission" date="2020-08" db="EMBL/GenBank/DDBJ databases">
        <title>Genomic Encyclopedia of Type Strains, Phase IV (KMG-IV): sequencing the most valuable type-strain genomes for metagenomic binning, comparative biology and taxonomic classification.</title>
        <authorList>
            <person name="Goeker M."/>
        </authorList>
    </citation>
    <scope>NUCLEOTIDE SEQUENCE [LARGE SCALE GENOMIC DNA]</scope>
    <source>
        <strain evidence="6 7">DSM 102189</strain>
    </source>
</reference>
<keyword evidence="7" id="KW-1185">Reference proteome</keyword>
<name>A0A841LIL9_9SPHN</name>
<sequence>MRYSAFISYNHRDRKEASWLLKALESYRVPKRLHGQPSAVGILGSRLPPVFQDRAELAASSNLAESVRAALVESASLIIVCSPNGARSKWVNEEIRAFVAMGRRDRIQCLIIGGEPNAATLPDSDPELECLPPALFENGGTEPLASDIRPGKDGRAAARLKLLAGIMGVGYDELRQREASRRQRQLAIVAGASAIGFVVMAGLAVSAVLARNDAILQRDIARQKTMTAERTVEFVQSLFEVSDPSEAKGSQISALAILDKGAARIADSLGDEPSVKAELMTTLSNVYLGLGSLRKGDAIIRNSLRLQVDDPGVAARQLLALGNSETRQGEYAAAAKTFSRALLLARDSQRGNPALIAPILVGRGEARSAAEDTKGADADIRQALQADLATFGPRHPAVARDLEALGLNALAEDRLDDARSMFERALAIRIPVQGLAHPRVSENYNELGSIAYLQRDSPAAEALWSRALKSDELVLGPDHPDVAISINNVARVMLERRGFAEAWKLLVHARDISLRQRSATHDDLAFILGNLGLAERGLGQAAAATATLQAALVAAEIHKHRNRAPILADLADLACDQGVPVRGLALLDRAAPLMLEDYPDDPWRQAWVTNTRGKCLLAAGRRREGKAAIEASMADIRARWPKSTLFGALAEKRLQGTMTSAE</sequence>
<dbReference type="Pfam" id="PF13676">
    <property type="entry name" value="TIR_2"/>
    <property type="match status" value="1"/>
</dbReference>
<dbReference type="SUPFAM" id="SSF52200">
    <property type="entry name" value="Toll/Interleukin receptor TIR domain"/>
    <property type="match status" value="1"/>
</dbReference>
<dbReference type="AlphaFoldDB" id="A0A841LIL9"/>
<dbReference type="EMBL" id="JACIIV010000024">
    <property type="protein sequence ID" value="MBB6228808.1"/>
    <property type="molecule type" value="Genomic_DNA"/>
</dbReference>
<dbReference type="Proteomes" id="UP000538147">
    <property type="component" value="Unassembled WGS sequence"/>
</dbReference>